<dbReference type="EMBL" id="FOAA01000005">
    <property type="protein sequence ID" value="SEK80891.1"/>
    <property type="molecule type" value="Genomic_DNA"/>
</dbReference>
<dbReference type="Proteomes" id="UP000199256">
    <property type="component" value="Unassembled WGS sequence"/>
</dbReference>
<keyword evidence="2" id="KW-1185">Reference proteome</keyword>
<sequence>MNALPYYALRIRYLIPLAVGLPLTLTGCFASNSSGTDESEALEDTLWIAYQDGPNGLWNTIDTGDANVAGQLGDSAVTALQEAIDGVEKETFSITLLMANAETRHVTAFTIHLAAEDVKDVDLERLVKALQRDDEDTQVEVQVSNFSDEENSFSAHIGYSRTSTTLSNIEPGNVDDVEQLTINTLPGVRDLAILTKIGESPAQTSTMDAQAVDGPSATPLRLIISRDKQIPDDLGESLVWTIDLNSPEDDASRTDYEISHDPAELSFTEPDTLEDAYVHFFSKNNTYVDLTDNWTEGDQALTYWVTKGDEQSATGDRLIAVGEWEVETSEKISYRYHATAFETHGLAEKPTLSRPDEFTGHVSDSLSAGVLLPIMENAKYVSAILSAEGVTTSSSYYLFSAEYLDEAGDLNYHHTAVASSQWLTSRDVTGFGTPDMSQVSEWNDMWSIPAPAERLNWVTAVISGNLPHLSQVVEAIDSRPIEGIPDIIPFEVGDSVAAVINYDPETAELNPTVEF</sequence>
<dbReference type="RefSeq" id="WP_090252325.1">
    <property type="nucleotide sequence ID" value="NZ_FOAA01000005.1"/>
</dbReference>
<evidence type="ECO:0000313" key="1">
    <source>
        <dbReference type="EMBL" id="SEK80891.1"/>
    </source>
</evidence>
<name>A0A1H7K1S7_9GAMM</name>
<gene>
    <name evidence="1" type="ORF">SAMN05444515_105109</name>
</gene>
<protein>
    <submittedName>
        <fullName evidence="1">Uncharacterized protein</fullName>
    </submittedName>
</protein>
<dbReference type="AlphaFoldDB" id="A0A1H7K1S7"/>
<organism evidence="1 2">
    <name type="scientific">Ectothiorhodospira marina</name>
    <dbReference type="NCBI Taxonomy" id="1396821"/>
    <lineage>
        <taxon>Bacteria</taxon>
        <taxon>Pseudomonadati</taxon>
        <taxon>Pseudomonadota</taxon>
        <taxon>Gammaproteobacteria</taxon>
        <taxon>Chromatiales</taxon>
        <taxon>Ectothiorhodospiraceae</taxon>
        <taxon>Ectothiorhodospira</taxon>
    </lineage>
</organism>
<accession>A0A1H7K1S7</accession>
<dbReference type="STRING" id="1396821.SAMN05444515_105109"/>
<proteinExistence type="predicted"/>
<evidence type="ECO:0000313" key="2">
    <source>
        <dbReference type="Proteomes" id="UP000199256"/>
    </source>
</evidence>
<reference evidence="2" key="1">
    <citation type="submission" date="2016-10" db="EMBL/GenBank/DDBJ databases">
        <authorList>
            <person name="Varghese N."/>
            <person name="Submissions S."/>
        </authorList>
    </citation>
    <scope>NUCLEOTIDE SEQUENCE [LARGE SCALE GENOMIC DNA]</scope>
    <source>
        <strain evidence="2">DSM 241</strain>
    </source>
</reference>